<dbReference type="AlphaFoldDB" id="A0A4P6XNG6"/>
<keyword evidence="3" id="KW-1185">Reference proteome</keyword>
<dbReference type="GO" id="GO:0005739">
    <property type="term" value="C:mitochondrion"/>
    <property type="evidence" value="ECO:0007669"/>
    <property type="project" value="InterPro"/>
</dbReference>
<proteinExistence type="predicted"/>
<name>A0A4P6XNG6_9ASCO</name>
<dbReference type="Pfam" id="PF19189">
    <property type="entry name" value="Mtf2"/>
    <property type="match status" value="1"/>
</dbReference>
<dbReference type="EMBL" id="CP034458">
    <property type="protein sequence ID" value="QBM88165.1"/>
    <property type="molecule type" value="Genomic_DNA"/>
</dbReference>
<organism evidence="2 3">
    <name type="scientific">Metschnikowia aff. pulcherrima</name>
    <dbReference type="NCBI Taxonomy" id="2163413"/>
    <lineage>
        <taxon>Eukaryota</taxon>
        <taxon>Fungi</taxon>
        <taxon>Dikarya</taxon>
        <taxon>Ascomycota</taxon>
        <taxon>Saccharomycotina</taxon>
        <taxon>Pichiomycetes</taxon>
        <taxon>Metschnikowiaceae</taxon>
        <taxon>Metschnikowia</taxon>
    </lineage>
</organism>
<dbReference type="InterPro" id="IPR043837">
    <property type="entry name" value="Mtf2-like_C"/>
</dbReference>
<sequence>MFRHKSTCCRLLRQCVFLKRQREVYSVFRSVQNRSLSSKHDLFTMDLDIDMKSTGNEIGLESSPKELFKPMLQEPGQRKSTEKIANNDELAENDAHYIDDEKSGTSSQQDKEYLNSILADIVLETSGQPRKDDAELDSIFGDFLAEKPFSESLGDALFDRDFADFDISGSERETSFEPSEESSENRVLADEKELFEKIFATYSQTEDVAEKNDRLPEMVLSNLRDSFSTVNKSPQPVSQATETLSTKETNTIEETTTEALEKTLHYIGALPNMEAVVDFARNMFDQFPTKYVEEQFFLHKRKGEPSDSYLERHVQLSEEIRIQSEESPEKPVLNAFTMPVLFNHVISVLCTQHHDGALALSLFNLTKENLLLYTTVCNQRTYNEMLKVHWIFYGKRSLCEIELIYVEMLNNGFAGDIHTFVIMKQILNTYYSMKAGKSNFNPGGLPVWSKEDEKRARNLTSKLEVLGKRLHKEKFFSRSYHKSDGRKRR</sequence>
<reference evidence="3" key="1">
    <citation type="submission" date="2019-03" db="EMBL/GenBank/DDBJ databases">
        <title>Snf2 controls pulcherriminic acid biosynthesis and connects pigmentation and antifungal activity of the yeast Metschnikowia pulcherrima.</title>
        <authorList>
            <person name="Gore-Lloyd D."/>
            <person name="Sumann I."/>
            <person name="Brachmann A.O."/>
            <person name="Schneeberger K."/>
            <person name="Ortiz-Merino R.A."/>
            <person name="Moreno-Beltran M."/>
            <person name="Schlaefli M."/>
            <person name="Kirner P."/>
            <person name="Santos Kron A."/>
            <person name="Wolfe K.H."/>
            <person name="Piel J."/>
            <person name="Ahrens C.H."/>
            <person name="Henk D."/>
            <person name="Freimoser F.M."/>
        </authorList>
    </citation>
    <scope>NUCLEOTIDE SEQUENCE [LARGE SCALE GENOMIC DNA]</scope>
    <source>
        <strain evidence="3">APC 1.2</strain>
    </source>
</reference>
<evidence type="ECO:0000313" key="3">
    <source>
        <dbReference type="Proteomes" id="UP000292447"/>
    </source>
</evidence>
<feature type="domain" description="Mtf2-like C-terminal" evidence="1">
    <location>
        <begin position="256"/>
        <end position="468"/>
    </location>
</feature>
<accession>A0A4P6XNG6</accession>
<dbReference type="STRING" id="2163413.A0A4P6XNG6"/>
<dbReference type="Proteomes" id="UP000292447">
    <property type="component" value="Chromosome III"/>
</dbReference>
<gene>
    <name evidence="2" type="ORF">METSCH_C01290</name>
</gene>
<evidence type="ECO:0000259" key="1">
    <source>
        <dbReference type="Pfam" id="PF19189"/>
    </source>
</evidence>
<protein>
    <recommendedName>
        <fullName evidence="1">Mtf2-like C-terminal domain-containing protein</fullName>
    </recommendedName>
</protein>
<evidence type="ECO:0000313" key="2">
    <source>
        <dbReference type="EMBL" id="QBM88165.1"/>
    </source>
</evidence>